<evidence type="ECO:0000256" key="6">
    <source>
        <dbReference type="ARBA" id="ARBA00023316"/>
    </source>
</evidence>
<comment type="catalytic activity">
    <reaction evidence="7">
        <text>a peptidoglycan chain = a peptidoglycan chain with N-acetyl-1,6-anhydromuramyl-[peptide] at the reducing end + a peptidoglycan chain with N-acetylglucosamine at the non-reducing end.</text>
        <dbReference type="EC" id="4.2.2.29"/>
    </reaction>
</comment>
<keyword evidence="3 7" id="KW-1133">Transmembrane helix</keyword>
<dbReference type="GO" id="GO:0071555">
    <property type="term" value="P:cell wall organization"/>
    <property type="evidence" value="ECO:0007669"/>
    <property type="project" value="UniProtKB-KW"/>
</dbReference>
<gene>
    <name evidence="7" type="primary">mltG</name>
    <name evidence="8" type="ORF">COX00_00330</name>
</gene>
<evidence type="ECO:0000256" key="4">
    <source>
        <dbReference type="ARBA" id="ARBA00023136"/>
    </source>
</evidence>
<evidence type="ECO:0000256" key="7">
    <source>
        <dbReference type="HAMAP-Rule" id="MF_02065"/>
    </source>
</evidence>
<dbReference type="CDD" id="cd08010">
    <property type="entry name" value="MltG_like"/>
    <property type="match status" value="1"/>
</dbReference>
<dbReference type="PANTHER" id="PTHR30518:SF2">
    <property type="entry name" value="ENDOLYTIC MUREIN TRANSGLYCOSYLASE"/>
    <property type="match status" value="1"/>
</dbReference>
<evidence type="ECO:0000256" key="5">
    <source>
        <dbReference type="ARBA" id="ARBA00023239"/>
    </source>
</evidence>
<organism evidence="8 9">
    <name type="scientific">Candidatus Uhrbacteria bacterium CG22_combo_CG10-13_8_21_14_all_47_17</name>
    <dbReference type="NCBI Taxonomy" id="1975041"/>
    <lineage>
        <taxon>Bacteria</taxon>
        <taxon>Candidatus Uhriibacteriota</taxon>
    </lineage>
</organism>
<comment type="caution">
    <text evidence="8">The sequence shown here is derived from an EMBL/GenBank/DDBJ whole genome shotgun (WGS) entry which is preliminary data.</text>
</comment>
<protein>
    <recommendedName>
        <fullName evidence="7">Endolytic murein transglycosylase</fullName>
        <ecNumber evidence="7">4.2.2.29</ecNumber>
    </recommendedName>
    <alternativeName>
        <fullName evidence="7">Peptidoglycan lytic transglycosylase</fullName>
    </alternativeName>
    <alternativeName>
        <fullName evidence="7">Peptidoglycan polymerization terminase</fullName>
    </alternativeName>
</protein>
<keyword evidence="6 7" id="KW-0961">Cell wall biogenesis/degradation</keyword>
<dbReference type="GO" id="GO:0008932">
    <property type="term" value="F:lytic endotransglycosylase activity"/>
    <property type="evidence" value="ECO:0007669"/>
    <property type="project" value="UniProtKB-UniRule"/>
</dbReference>
<evidence type="ECO:0000313" key="8">
    <source>
        <dbReference type="EMBL" id="PIP60976.1"/>
    </source>
</evidence>
<keyword evidence="5 7" id="KW-0456">Lyase</keyword>
<dbReference type="GO" id="GO:0009252">
    <property type="term" value="P:peptidoglycan biosynthetic process"/>
    <property type="evidence" value="ECO:0007669"/>
    <property type="project" value="UniProtKB-UniRule"/>
</dbReference>
<dbReference type="Proteomes" id="UP000231581">
    <property type="component" value="Unassembled WGS sequence"/>
</dbReference>
<dbReference type="Pfam" id="PF02618">
    <property type="entry name" value="YceG"/>
    <property type="match status" value="1"/>
</dbReference>
<name>A0A2H0BTF8_9BACT</name>
<dbReference type="Gene3D" id="3.30.1490.480">
    <property type="entry name" value="Endolytic murein transglycosylase"/>
    <property type="match status" value="1"/>
</dbReference>
<dbReference type="NCBIfam" id="TIGR00247">
    <property type="entry name" value="endolytic transglycosylase MltG"/>
    <property type="match status" value="1"/>
</dbReference>
<comment type="similarity">
    <text evidence="7">Belongs to the transglycosylase MltG family.</text>
</comment>
<reference evidence="8 9" key="1">
    <citation type="submission" date="2017-09" db="EMBL/GenBank/DDBJ databases">
        <title>Depth-based differentiation of microbial function through sediment-hosted aquifers and enrichment of novel symbionts in the deep terrestrial subsurface.</title>
        <authorList>
            <person name="Probst A.J."/>
            <person name="Ladd B."/>
            <person name="Jarett J.K."/>
            <person name="Geller-Mcgrath D.E."/>
            <person name="Sieber C.M."/>
            <person name="Emerson J.B."/>
            <person name="Anantharaman K."/>
            <person name="Thomas B.C."/>
            <person name="Malmstrom R."/>
            <person name="Stieglmeier M."/>
            <person name="Klingl A."/>
            <person name="Woyke T."/>
            <person name="Ryan C.M."/>
            <person name="Banfield J.F."/>
        </authorList>
    </citation>
    <scope>NUCLEOTIDE SEQUENCE [LARGE SCALE GENOMIC DNA]</scope>
    <source>
        <strain evidence="8">CG22_combo_CG10-13_8_21_14_all_47_17</strain>
    </source>
</reference>
<dbReference type="EMBL" id="PCSZ01000009">
    <property type="protein sequence ID" value="PIP60976.1"/>
    <property type="molecule type" value="Genomic_DNA"/>
</dbReference>
<dbReference type="GO" id="GO:0005886">
    <property type="term" value="C:plasma membrane"/>
    <property type="evidence" value="ECO:0007669"/>
    <property type="project" value="UniProtKB-UniRule"/>
</dbReference>
<dbReference type="AlphaFoldDB" id="A0A2H0BTF8"/>
<feature type="site" description="Important for catalytic activity" evidence="7">
    <location>
        <position position="229"/>
    </location>
</feature>
<accession>A0A2H0BTF8</accession>
<dbReference type="PANTHER" id="PTHR30518">
    <property type="entry name" value="ENDOLYTIC MUREIN TRANSGLYCOSYLASE"/>
    <property type="match status" value="1"/>
</dbReference>
<keyword evidence="4 7" id="KW-0472">Membrane</keyword>
<evidence type="ECO:0000256" key="2">
    <source>
        <dbReference type="ARBA" id="ARBA00022692"/>
    </source>
</evidence>
<proteinExistence type="inferred from homology"/>
<keyword evidence="2 7" id="KW-0812">Transmembrane</keyword>
<comment type="function">
    <text evidence="7">Functions as a peptidoglycan terminase that cleaves nascent peptidoglycan strands endolytically to terminate their elongation.</text>
</comment>
<evidence type="ECO:0000256" key="3">
    <source>
        <dbReference type="ARBA" id="ARBA00022989"/>
    </source>
</evidence>
<keyword evidence="1 7" id="KW-1003">Cell membrane</keyword>
<evidence type="ECO:0000256" key="1">
    <source>
        <dbReference type="ARBA" id="ARBA00022475"/>
    </source>
</evidence>
<dbReference type="EC" id="4.2.2.29" evidence="7"/>
<evidence type="ECO:0000313" key="9">
    <source>
        <dbReference type="Proteomes" id="UP000231581"/>
    </source>
</evidence>
<sequence>MRHIKILLFLLTGLGIFFVYAFIQQAYIGKVVAGAPIHIQIEQGLAPEGVARLLEKEGIISSAFLYKIYGRFDRAYERPKAGEYDIRSQTSFQAIAKTLAKGPARREVQIRIIEGWSVNDIIDHLQKTEGIDPAVTASLVGQSVNKKSFDPALRSAFPFLDSLPTERSLEGYLFPDTYRVWADQLPDALIKKQLQEFQSRFADANISSDVAPLKTLDDVVILASLVQREVRDPQDMRIVAGIFLNRLKAGMRLQSDATVSYLTGSGNARSTPADLQIDSPYNSYRNAGLPPSPVGNPSEDALRAVLAPEKTNYYYFLTDQDGAVLYGRTFEEHQQNRIKAGY</sequence>
<dbReference type="HAMAP" id="MF_02065">
    <property type="entry name" value="MltG"/>
    <property type="match status" value="1"/>
</dbReference>
<dbReference type="InterPro" id="IPR003770">
    <property type="entry name" value="MLTG-like"/>
</dbReference>